<dbReference type="GO" id="GO:0005524">
    <property type="term" value="F:ATP binding"/>
    <property type="evidence" value="ECO:0007669"/>
    <property type="project" value="UniProtKB-KW"/>
</dbReference>
<dbReference type="SMART" id="SM00044">
    <property type="entry name" value="CYCc"/>
    <property type="match status" value="1"/>
</dbReference>
<keyword evidence="2" id="KW-0067">ATP-binding</keyword>
<dbReference type="Gene3D" id="3.30.70.1230">
    <property type="entry name" value="Nucleotide cyclase"/>
    <property type="match status" value="1"/>
</dbReference>
<dbReference type="InterPro" id="IPR041664">
    <property type="entry name" value="AAA_16"/>
</dbReference>
<protein>
    <recommendedName>
        <fullName evidence="3">Guanylate cyclase domain-containing protein</fullName>
    </recommendedName>
</protein>
<dbReference type="EMBL" id="AP027452">
    <property type="protein sequence ID" value="BDY28185.1"/>
    <property type="molecule type" value="Genomic_DNA"/>
</dbReference>
<dbReference type="InterPro" id="IPR001054">
    <property type="entry name" value="A/G_cyclase"/>
</dbReference>
<dbReference type="AlphaFoldDB" id="A0AAI8TSJ5"/>
<dbReference type="Pfam" id="PF00211">
    <property type="entry name" value="Guanylate_cyc"/>
    <property type="match status" value="1"/>
</dbReference>
<sequence>MAAADVACVTCGTGLRENAKFCDECGAAVSAAAEPAEYKQVTVLFADVVRSMDIAASLGAERLREVMTELVNRSTSVIQRYGGTLNNFTGDGIMALFGAPVALEDHAFRACLAALEIQDETQRLAAELQHRDGIALQLRVGLNSGEVIAGEIGSHPMSYTAVGEQVGMAQRMESIAPPGGVMISETTARLVREHATLGDPEMVRIKGSETPVPARRLYGTAHAPPGVGRRESPLIGRAWEADALARISERAFGGEGVVAGLVGPAGIGKSRLAREAASAARGRGIEVFSTYCESHTRDIPFLVVARLLRAAFGVGAMPPDDARSHIRNQLPHADDEDQLLLGDLLGINDTGGALPDISPDARRRRLTALLNTATLERRTPAMYVVEDVHWIDEASESMLAEFTSIVSQTPSLVVITYRPDYHGQLSRGGGSQIITLAPLDGSHTAELARELLGGDPSVADLAAVVAERSAGNPFFAEEIVRDLAERNLLQGERGRYTCAGNVIDVSVPATLQATIGARIDRLAPPAKRTLHAAAVIGARFGSQVLAGLHEGAEVSPLVEAELVDQVTFTPRPEYAFRHPLIQKVAYESQLKSARADLHRRLATIIEQGDPESVDENAAMIAIQWEAAGELRQAFAWHMRAGNWFNYRDVRAARTSWQRARDVADQLPTDDPERPAMRIAPRTLLCGTTFRVGGGPEDTGFDQLRELAVAANDNVSLAIGMAGHLTTLAFNSHYRDALRLASELDAHVEAIGDPALTVALLYAAAHAKYEAGEASECIGLAQRVIDLADGDPIKGNVMLASPLAWALAVRGVAKLCLGISGWNGDIEQGMVHAQPFDATARIVPALYRYSCGIPNGALLPDAAAELHTAELLKFAEQSGDDTAVALAQLNRAVVLAHQDGSGNKAAFDLLGQARNALRRISGGLRRIADIEMARLKARSGNTEGAIELANGVFDEQFNTGEMISRGPAATVLVESLLTEPSPSDRKTAMDVIERLAAVPIEPGFVLHEIPLLRLRAMLARIDDDQLAYRTYVDRYRSKASAVGFEGHIAIANTM</sequence>
<dbReference type="Pfam" id="PF13191">
    <property type="entry name" value="AAA_16"/>
    <property type="match status" value="1"/>
</dbReference>
<gene>
    <name evidence="4" type="ORF">hbim_02116</name>
</gene>
<name>A0AAI8TSJ5_MYCME</name>
<evidence type="ECO:0000313" key="5">
    <source>
        <dbReference type="Proteomes" id="UP001241092"/>
    </source>
</evidence>
<dbReference type="InterPro" id="IPR027417">
    <property type="entry name" value="P-loop_NTPase"/>
</dbReference>
<feature type="domain" description="Guanylate cyclase" evidence="3">
    <location>
        <begin position="42"/>
        <end position="173"/>
    </location>
</feature>
<dbReference type="PANTHER" id="PTHR16305:SF28">
    <property type="entry name" value="GUANYLATE CYCLASE DOMAIN-CONTAINING PROTEIN"/>
    <property type="match status" value="1"/>
</dbReference>
<dbReference type="RefSeq" id="WP_286214761.1">
    <property type="nucleotide sequence ID" value="NZ_AP027452.1"/>
</dbReference>
<dbReference type="GO" id="GO:0005737">
    <property type="term" value="C:cytoplasm"/>
    <property type="evidence" value="ECO:0007669"/>
    <property type="project" value="TreeGrafter"/>
</dbReference>
<accession>A0AAI8TSJ5</accession>
<reference evidence="4" key="1">
    <citation type="submission" date="2023-03" db="EMBL/GenBank/DDBJ databases">
        <title>Draft genome sequence of a Mycolicibacterium mageritense strain H4_3_1 isolated from a hybrid biological-inorganic system reactor.</title>
        <authorList>
            <person name="Feng X."/>
            <person name="Kazama D."/>
            <person name="Sato K."/>
            <person name="Kobayashi H."/>
        </authorList>
    </citation>
    <scope>NUCLEOTIDE SEQUENCE</scope>
    <source>
        <strain evidence="4">H4_3_1</strain>
    </source>
</reference>
<organism evidence="4 5">
    <name type="scientific">Mycolicibacterium mageritense</name>
    <name type="common">Mycobacterium mageritense</name>
    <dbReference type="NCBI Taxonomy" id="53462"/>
    <lineage>
        <taxon>Bacteria</taxon>
        <taxon>Bacillati</taxon>
        <taxon>Actinomycetota</taxon>
        <taxon>Actinomycetes</taxon>
        <taxon>Mycobacteriales</taxon>
        <taxon>Mycobacteriaceae</taxon>
        <taxon>Mycolicibacterium</taxon>
    </lineage>
</organism>
<dbReference type="Proteomes" id="UP001241092">
    <property type="component" value="Chromosome"/>
</dbReference>
<evidence type="ECO:0000256" key="1">
    <source>
        <dbReference type="ARBA" id="ARBA00022741"/>
    </source>
</evidence>
<keyword evidence="1" id="KW-0547">Nucleotide-binding</keyword>
<dbReference type="PROSITE" id="PS50125">
    <property type="entry name" value="GUANYLATE_CYCLASE_2"/>
    <property type="match status" value="1"/>
</dbReference>
<dbReference type="CDD" id="cd07302">
    <property type="entry name" value="CHD"/>
    <property type="match status" value="1"/>
</dbReference>
<dbReference type="SUPFAM" id="SSF55073">
    <property type="entry name" value="Nucleotide cyclase"/>
    <property type="match status" value="1"/>
</dbReference>
<evidence type="ECO:0000256" key="2">
    <source>
        <dbReference type="ARBA" id="ARBA00022840"/>
    </source>
</evidence>
<dbReference type="GO" id="GO:0004016">
    <property type="term" value="F:adenylate cyclase activity"/>
    <property type="evidence" value="ECO:0007669"/>
    <property type="project" value="TreeGrafter"/>
</dbReference>
<dbReference type="GO" id="GO:0035556">
    <property type="term" value="P:intracellular signal transduction"/>
    <property type="evidence" value="ECO:0007669"/>
    <property type="project" value="InterPro"/>
</dbReference>
<evidence type="ECO:0000259" key="3">
    <source>
        <dbReference type="PROSITE" id="PS50125"/>
    </source>
</evidence>
<dbReference type="GO" id="GO:0009190">
    <property type="term" value="P:cyclic nucleotide biosynthetic process"/>
    <property type="evidence" value="ECO:0007669"/>
    <property type="project" value="InterPro"/>
</dbReference>
<dbReference type="InterPro" id="IPR029787">
    <property type="entry name" value="Nucleotide_cyclase"/>
</dbReference>
<dbReference type="SUPFAM" id="SSF52540">
    <property type="entry name" value="P-loop containing nucleoside triphosphate hydrolases"/>
    <property type="match status" value="1"/>
</dbReference>
<proteinExistence type="predicted"/>
<evidence type="ECO:0000313" key="4">
    <source>
        <dbReference type="EMBL" id="BDY28185.1"/>
    </source>
</evidence>
<dbReference type="PANTHER" id="PTHR16305">
    <property type="entry name" value="TESTICULAR SOLUBLE ADENYLYL CYCLASE"/>
    <property type="match status" value="1"/>
</dbReference>